<keyword evidence="1" id="KW-0732">Signal</keyword>
<gene>
    <name evidence="2" type="ORF">SY83_05610</name>
</gene>
<sequence>MKLKKMALSLLASASLLTFIVPSTYAAEPVVETSTYAVSSVVVTTNYTEENTNAIVTPFALLQNYSFGPLSSNDYTTKDWFNHYSYGDITVKLAQYPTTSGGGTVSIEYTLRASEKSSIPIAGNYSSATKTITFSGVQAGTYALEIKNIGVTTASGYGSIND</sequence>
<dbReference type="Proteomes" id="UP000076927">
    <property type="component" value="Chromosome"/>
</dbReference>
<proteinExistence type="predicted"/>
<dbReference type="PATRIC" id="fig|1178515.4.peg.1140"/>
<accession>A0A172TFN7</accession>
<protein>
    <submittedName>
        <fullName evidence="2">Uncharacterized protein</fullName>
    </submittedName>
</protein>
<dbReference type="AlphaFoldDB" id="A0A172TFN7"/>
<name>A0A172TFN7_9BACL</name>
<organism evidence="2 3">
    <name type="scientific">Paenibacillus swuensis</name>
    <dbReference type="NCBI Taxonomy" id="1178515"/>
    <lineage>
        <taxon>Bacteria</taxon>
        <taxon>Bacillati</taxon>
        <taxon>Bacillota</taxon>
        <taxon>Bacilli</taxon>
        <taxon>Bacillales</taxon>
        <taxon>Paenibacillaceae</taxon>
        <taxon>Paenibacillus</taxon>
    </lineage>
</organism>
<evidence type="ECO:0000313" key="3">
    <source>
        <dbReference type="Proteomes" id="UP000076927"/>
    </source>
</evidence>
<dbReference type="EMBL" id="CP011388">
    <property type="protein sequence ID" value="ANE45868.1"/>
    <property type="molecule type" value="Genomic_DNA"/>
</dbReference>
<feature type="chain" id="PRO_5039119978" evidence="1">
    <location>
        <begin position="27"/>
        <end position="162"/>
    </location>
</feature>
<feature type="signal peptide" evidence="1">
    <location>
        <begin position="1"/>
        <end position="26"/>
    </location>
</feature>
<dbReference type="KEGG" id="pswu:SY83_05610"/>
<dbReference type="RefSeq" id="WP_068605065.1">
    <property type="nucleotide sequence ID" value="NZ_CP011388.1"/>
</dbReference>
<reference evidence="2 3" key="1">
    <citation type="submission" date="2015-01" db="EMBL/GenBank/DDBJ databases">
        <title>Paenibacillus swuensis/DY6/whole genome sequencing.</title>
        <authorList>
            <person name="Kim M.K."/>
            <person name="Srinivasan S."/>
            <person name="Lee J.-J."/>
        </authorList>
    </citation>
    <scope>NUCLEOTIDE SEQUENCE [LARGE SCALE GENOMIC DNA]</scope>
    <source>
        <strain evidence="2 3">DY6</strain>
    </source>
</reference>
<evidence type="ECO:0000256" key="1">
    <source>
        <dbReference type="SAM" id="SignalP"/>
    </source>
</evidence>
<dbReference type="OrthoDB" id="9848508at2"/>
<evidence type="ECO:0000313" key="2">
    <source>
        <dbReference type="EMBL" id="ANE45868.1"/>
    </source>
</evidence>
<keyword evidence="3" id="KW-1185">Reference proteome</keyword>